<feature type="domain" description="Beta-ketoacyl synthase-like N-terminal" evidence="1">
    <location>
        <begin position="48"/>
        <end position="209"/>
    </location>
</feature>
<gene>
    <name evidence="2" type="ORF">KQR59_08060</name>
</gene>
<accession>A0AAJ4TKM4</accession>
<name>A0AAJ4TKM4_9GAMM</name>
<reference evidence="2 3" key="1">
    <citation type="submission" date="2021-06" db="EMBL/GenBank/DDBJ databases">
        <title>Ulceroglandular infection and bacteremia caused by Francisella salimarina in an immunocompromised patient, France.</title>
        <authorList>
            <person name="Hennebique A."/>
            <person name="Caspar Y."/>
            <person name="Maurin M."/>
            <person name="Boisset S."/>
            <person name="Pelloux I."/>
            <person name="Gallego-Hernanz M.P."/>
            <person name="Burucoa C."/>
            <person name="Cazenave-Roblot F."/>
            <person name="Plouzeau C."/>
            <person name="Rammaert B."/>
        </authorList>
    </citation>
    <scope>NUCLEOTIDE SEQUENCE [LARGE SCALE GENOMIC DNA]</scope>
    <source>
        <strain evidence="2 3">CHUGA-F75</strain>
    </source>
</reference>
<dbReference type="AlphaFoldDB" id="A0AAJ4TKM4"/>
<keyword evidence="3" id="KW-1185">Reference proteome</keyword>
<dbReference type="Proteomes" id="UP000683421">
    <property type="component" value="Chromosome"/>
</dbReference>
<evidence type="ECO:0000313" key="3">
    <source>
        <dbReference type="Proteomes" id="UP000683421"/>
    </source>
</evidence>
<dbReference type="KEGG" id="fsr:KQR59_08060"/>
<dbReference type="EMBL" id="CP076680">
    <property type="protein sequence ID" value="QWU99045.1"/>
    <property type="molecule type" value="Genomic_DNA"/>
</dbReference>
<protein>
    <submittedName>
        <fullName evidence="2">Beta-ketoacyl synthase chain length factor</fullName>
    </submittedName>
</protein>
<organism evidence="2 3">
    <name type="scientific">Francisella salimarina</name>
    <dbReference type="NCBI Taxonomy" id="2599927"/>
    <lineage>
        <taxon>Bacteria</taxon>
        <taxon>Pseudomonadati</taxon>
        <taxon>Pseudomonadota</taxon>
        <taxon>Gammaproteobacteria</taxon>
        <taxon>Thiotrichales</taxon>
        <taxon>Francisellaceae</taxon>
        <taxon>Francisella</taxon>
    </lineage>
</organism>
<evidence type="ECO:0000259" key="1">
    <source>
        <dbReference type="Pfam" id="PF13723"/>
    </source>
</evidence>
<proteinExistence type="predicted"/>
<dbReference type="Pfam" id="PF13723">
    <property type="entry name" value="Ketoacyl-synt_2"/>
    <property type="match status" value="1"/>
</dbReference>
<dbReference type="InterPro" id="IPR014030">
    <property type="entry name" value="Ketoacyl_synth_N"/>
</dbReference>
<evidence type="ECO:0000313" key="2">
    <source>
        <dbReference type="EMBL" id="QWU99045.1"/>
    </source>
</evidence>
<sequence length="251" mass="28289">MIDSSKENKIAYWMRFYIDSVLAIAQGKNDISNFKDISYLEMIKQDIYIDTSLIAASVRRRCSKSSKIALSVSIPQLHKYKIGAVVFASQHGELANTLSIFKDISNQEILSPNAFSQSVHNTPSGLLSIQQKLKIPFNSIAAGTETFEMGLIDAITQLQDYDNVLFTCYDDNVPEIFDELNISDNLAYGISFVISREPLSQSSMGLKLEINNNKTLLQKFNRLPSAIIFANWYACNEFKPLFLKSISIEKM</sequence>